<dbReference type="Proteomes" id="UP000077154">
    <property type="component" value="Unassembled WGS sequence"/>
</dbReference>
<sequence>MEGEVEEDEVVVVEAKDSDKLETVVDVEDENPKTEISVAVSALVGESRGFSVTYLGGTHPDLGAAVQDYVERSPASGGYKLWPAAPQVLEVR</sequence>
<dbReference type="OrthoDB" id="167398at2759"/>
<gene>
    <name evidence="1" type="ORF">VC83_08114</name>
</gene>
<evidence type="ECO:0000313" key="1">
    <source>
        <dbReference type="EMBL" id="OAF55257.1"/>
    </source>
</evidence>
<protein>
    <submittedName>
        <fullName evidence="1">Uncharacterized protein</fullName>
    </submittedName>
</protein>
<reference evidence="1" key="1">
    <citation type="submission" date="2016-03" db="EMBL/GenBank/DDBJ databases">
        <title>Updated assembly of Pseudogymnoascus destructans, the fungus causing white-nose syndrome of bats.</title>
        <authorList>
            <person name="Palmer J.M."/>
            <person name="Drees K.P."/>
            <person name="Foster J.T."/>
            <person name="Lindner D.L."/>
        </authorList>
    </citation>
    <scope>NUCLEOTIDE SEQUENCE [LARGE SCALE GENOMIC DNA]</scope>
    <source>
        <strain evidence="1">20631-21</strain>
    </source>
</reference>
<dbReference type="VEuPathDB" id="FungiDB:GMDG_06738"/>
<accession>A0A176ZZI8</accession>
<dbReference type="EMBL" id="KV441410">
    <property type="protein sequence ID" value="OAF55257.1"/>
    <property type="molecule type" value="Genomic_DNA"/>
</dbReference>
<dbReference type="AlphaFoldDB" id="A0A176ZZI8"/>
<name>A0A176ZZI8_9PEZI</name>
<dbReference type="GeneID" id="36291157"/>
<organism evidence="1">
    <name type="scientific">Pseudogymnoascus destructans</name>
    <dbReference type="NCBI Taxonomy" id="655981"/>
    <lineage>
        <taxon>Eukaryota</taxon>
        <taxon>Fungi</taxon>
        <taxon>Dikarya</taxon>
        <taxon>Ascomycota</taxon>
        <taxon>Pezizomycotina</taxon>
        <taxon>Leotiomycetes</taxon>
        <taxon>Thelebolales</taxon>
        <taxon>Thelebolaceae</taxon>
        <taxon>Pseudogymnoascus</taxon>
    </lineage>
</organism>
<proteinExistence type="predicted"/>
<dbReference type="RefSeq" id="XP_024320558.1">
    <property type="nucleotide sequence ID" value="XM_024471675.1"/>
</dbReference>